<organism evidence="2 3">
    <name type="scientific">Cricetulus griseus</name>
    <name type="common">Chinese hamster</name>
    <name type="synonym">Cricetulus barabensis griseus</name>
    <dbReference type="NCBI Taxonomy" id="10029"/>
    <lineage>
        <taxon>Eukaryota</taxon>
        <taxon>Metazoa</taxon>
        <taxon>Chordata</taxon>
        <taxon>Craniata</taxon>
        <taxon>Vertebrata</taxon>
        <taxon>Euteleostomi</taxon>
        <taxon>Mammalia</taxon>
        <taxon>Eutheria</taxon>
        <taxon>Euarchontoglires</taxon>
        <taxon>Glires</taxon>
        <taxon>Rodentia</taxon>
        <taxon>Myomorpha</taxon>
        <taxon>Muroidea</taxon>
        <taxon>Cricetidae</taxon>
        <taxon>Cricetinae</taxon>
        <taxon>Cricetulus</taxon>
    </lineage>
</organism>
<accession>G3GYK4</accession>
<feature type="compositionally biased region" description="Basic and acidic residues" evidence="1">
    <location>
        <begin position="21"/>
        <end position="32"/>
    </location>
</feature>
<reference evidence="3" key="1">
    <citation type="journal article" date="2011" name="Nat. Biotechnol.">
        <title>The genomic sequence of the Chinese hamster ovary (CHO)-K1 cell line.</title>
        <authorList>
            <person name="Xu X."/>
            <person name="Nagarajan H."/>
            <person name="Lewis N.E."/>
            <person name="Pan S."/>
            <person name="Cai Z."/>
            <person name="Liu X."/>
            <person name="Chen W."/>
            <person name="Xie M."/>
            <person name="Wang W."/>
            <person name="Hammond S."/>
            <person name="Andersen M.R."/>
            <person name="Neff N."/>
            <person name="Passarelli B."/>
            <person name="Koh W."/>
            <person name="Fan H.C."/>
            <person name="Wang J."/>
            <person name="Gui Y."/>
            <person name="Lee K.H."/>
            <person name="Betenbaugh M.J."/>
            <person name="Quake S.R."/>
            <person name="Famili I."/>
            <person name="Palsson B.O."/>
            <person name="Wang J."/>
        </authorList>
    </citation>
    <scope>NUCLEOTIDE SEQUENCE [LARGE SCALE GENOMIC DNA]</scope>
    <source>
        <strain evidence="3">CHO K1 cell line</strain>
    </source>
</reference>
<dbReference type="AlphaFoldDB" id="G3GYK4"/>
<evidence type="ECO:0000313" key="3">
    <source>
        <dbReference type="Proteomes" id="UP000001075"/>
    </source>
</evidence>
<protein>
    <submittedName>
        <fullName evidence="2">Uncharacterized protein</fullName>
    </submittedName>
</protein>
<evidence type="ECO:0000313" key="2">
    <source>
        <dbReference type="EMBL" id="EGW03944.1"/>
    </source>
</evidence>
<name>G3GYK4_CRIGR</name>
<proteinExistence type="predicted"/>
<feature type="region of interest" description="Disordered" evidence="1">
    <location>
        <begin position="21"/>
        <end position="57"/>
    </location>
</feature>
<dbReference type="Proteomes" id="UP000001075">
    <property type="component" value="Unassembled WGS sequence"/>
</dbReference>
<evidence type="ECO:0000256" key="1">
    <source>
        <dbReference type="SAM" id="MobiDB-lite"/>
    </source>
</evidence>
<dbReference type="EMBL" id="JH000067">
    <property type="protein sequence ID" value="EGW03944.1"/>
    <property type="molecule type" value="Genomic_DNA"/>
</dbReference>
<gene>
    <name evidence="2" type="ORF">I79_002884</name>
</gene>
<dbReference type="InParanoid" id="G3GYK4"/>
<sequence length="57" mass="6233">MAGALSGWRCQGITYIKVGDREPCRDARREMESSSFDNSNAGHPPRVPQGPEPEGKC</sequence>